<dbReference type="RefSeq" id="WP_186907663.1">
    <property type="nucleotide sequence ID" value="NZ_JACOPP010000009.1"/>
</dbReference>
<keyword evidence="2" id="KW-0012">Acyltransferase</keyword>
<dbReference type="Pfam" id="PF00583">
    <property type="entry name" value="Acetyltransf_1"/>
    <property type="match status" value="1"/>
</dbReference>
<dbReference type="PANTHER" id="PTHR43420">
    <property type="entry name" value="ACETYLTRANSFERASE"/>
    <property type="match status" value="1"/>
</dbReference>
<evidence type="ECO:0000256" key="1">
    <source>
        <dbReference type="ARBA" id="ARBA00022679"/>
    </source>
</evidence>
<dbReference type="InterPro" id="IPR000182">
    <property type="entry name" value="GNAT_dom"/>
</dbReference>
<dbReference type="InterPro" id="IPR050680">
    <property type="entry name" value="YpeA/RimI_acetyltransf"/>
</dbReference>
<reference evidence="4" key="1">
    <citation type="submission" date="2020-08" db="EMBL/GenBank/DDBJ databases">
        <title>Genome public.</title>
        <authorList>
            <person name="Liu C."/>
            <person name="Sun Q."/>
        </authorList>
    </citation>
    <scope>NUCLEOTIDE SEQUENCE</scope>
    <source>
        <strain evidence="4">NSJ-51</strain>
    </source>
</reference>
<dbReference type="GO" id="GO:0016747">
    <property type="term" value="F:acyltransferase activity, transferring groups other than amino-acyl groups"/>
    <property type="evidence" value="ECO:0007669"/>
    <property type="project" value="InterPro"/>
</dbReference>
<evidence type="ECO:0000256" key="2">
    <source>
        <dbReference type="ARBA" id="ARBA00023315"/>
    </source>
</evidence>
<keyword evidence="5" id="KW-1185">Reference proteome</keyword>
<accession>A0A8J6J0N0</accession>
<feature type="domain" description="N-acetyltransferase" evidence="3">
    <location>
        <begin position="23"/>
        <end position="186"/>
    </location>
</feature>
<dbReference type="Gene3D" id="3.40.630.30">
    <property type="match status" value="1"/>
</dbReference>
<proteinExistence type="predicted"/>
<gene>
    <name evidence="4" type="ORF">H8S57_08545</name>
</gene>
<comment type="caution">
    <text evidence="4">The sequence shown here is derived from an EMBL/GenBank/DDBJ whole genome shotgun (WGS) entry which is preliminary data.</text>
</comment>
<dbReference type="CDD" id="cd04301">
    <property type="entry name" value="NAT_SF"/>
    <property type="match status" value="1"/>
</dbReference>
<dbReference type="PROSITE" id="PS51186">
    <property type="entry name" value="GNAT"/>
    <property type="match status" value="1"/>
</dbReference>
<dbReference type="AlphaFoldDB" id="A0A8J6J0N0"/>
<dbReference type="Proteomes" id="UP000661435">
    <property type="component" value="Unassembled WGS sequence"/>
</dbReference>
<evidence type="ECO:0000313" key="5">
    <source>
        <dbReference type="Proteomes" id="UP000661435"/>
    </source>
</evidence>
<organism evidence="4 5">
    <name type="scientific">Lawsonibacter hominis</name>
    <dbReference type="NCBI Taxonomy" id="2763053"/>
    <lineage>
        <taxon>Bacteria</taxon>
        <taxon>Bacillati</taxon>
        <taxon>Bacillota</taxon>
        <taxon>Clostridia</taxon>
        <taxon>Eubacteriales</taxon>
        <taxon>Oscillospiraceae</taxon>
        <taxon>Lawsonibacter</taxon>
    </lineage>
</organism>
<evidence type="ECO:0000313" key="4">
    <source>
        <dbReference type="EMBL" id="MBC5733777.1"/>
    </source>
</evidence>
<sequence length="186" mass="21305">MDHLHFTDACTGEHFAAMSLLHALGWRSTYSDAIPADYMAAEITDERWIPFFHADYETGRCRGLLLCRDDTPVACATYGPARMGPGPAQNSLVSFRSEGYEGWGEIISFYTHPDEKRRGYGSLLMDEVLRRLREHGFPGVYLMVLRENEGARRFYARHGFSWDGTREDIVFPHDTVCVDLRYTRAL</sequence>
<evidence type="ECO:0000259" key="3">
    <source>
        <dbReference type="PROSITE" id="PS51186"/>
    </source>
</evidence>
<dbReference type="InterPro" id="IPR016181">
    <property type="entry name" value="Acyl_CoA_acyltransferase"/>
</dbReference>
<keyword evidence="1" id="KW-0808">Transferase</keyword>
<dbReference type="EMBL" id="JACOPP010000009">
    <property type="protein sequence ID" value="MBC5733777.1"/>
    <property type="molecule type" value="Genomic_DNA"/>
</dbReference>
<protein>
    <submittedName>
        <fullName evidence="4">GNAT family N-acetyltransferase</fullName>
    </submittedName>
</protein>
<dbReference type="SUPFAM" id="SSF55729">
    <property type="entry name" value="Acyl-CoA N-acyltransferases (Nat)"/>
    <property type="match status" value="1"/>
</dbReference>
<name>A0A8J6J0N0_9FIRM</name>